<evidence type="ECO:0000259" key="2">
    <source>
        <dbReference type="PROSITE" id="PS51819"/>
    </source>
</evidence>
<dbReference type="AlphaFoldDB" id="A0A7H8QJB9"/>
<dbReference type="PROSITE" id="PS51819">
    <property type="entry name" value="VOC"/>
    <property type="match status" value="1"/>
</dbReference>
<dbReference type="GeneID" id="55988345"/>
<dbReference type="SUPFAM" id="SSF54593">
    <property type="entry name" value="Glyoxalase/Bleomycin resistance protein/Dihydroxybiphenyl dioxygenase"/>
    <property type="match status" value="1"/>
</dbReference>
<organism evidence="3 4">
    <name type="scientific">Talaromyces rugulosus</name>
    <name type="common">Penicillium rugulosum</name>
    <dbReference type="NCBI Taxonomy" id="121627"/>
    <lineage>
        <taxon>Eukaryota</taxon>
        <taxon>Fungi</taxon>
        <taxon>Dikarya</taxon>
        <taxon>Ascomycota</taxon>
        <taxon>Pezizomycotina</taxon>
        <taxon>Eurotiomycetes</taxon>
        <taxon>Eurotiomycetidae</taxon>
        <taxon>Eurotiales</taxon>
        <taxon>Trichocomaceae</taxon>
        <taxon>Talaromyces</taxon>
        <taxon>Talaromyces sect. Islandici</taxon>
    </lineage>
</organism>
<dbReference type="EMBL" id="CP055898">
    <property type="protein sequence ID" value="QKX53752.1"/>
    <property type="molecule type" value="Genomic_DNA"/>
</dbReference>
<dbReference type="Pfam" id="PF00903">
    <property type="entry name" value="Glyoxalase"/>
    <property type="match status" value="1"/>
</dbReference>
<dbReference type="Proteomes" id="UP000509510">
    <property type="component" value="Chromosome I"/>
</dbReference>
<dbReference type="PANTHER" id="PTHR10374">
    <property type="entry name" value="LACTOYLGLUTATHIONE LYASE GLYOXALASE I"/>
    <property type="match status" value="1"/>
</dbReference>
<dbReference type="RefSeq" id="XP_035339931.1">
    <property type="nucleotide sequence ID" value="XM_035484038.1"/>
</dbReference>
<reference evidence="4" key="1">
    <citation type="submission" date="2020-06" db="EMBL/GenBank/DDBJ databases">
        <title>A chromosome-scale genome assembly of Talaromyces rugulosus W13939.</title>
        <authorList>
            <person name="Wang B."/>
            <person name="Guo L."/>
            <person name="Ye K."/>
            <person name="Wang L."/>
        </authorList>
    </citation>
    <scope>NUCLEOTIDE SEQUENCE [LARGE SCALE GENOMIC DNA]</scope>
    <source>
        <strain evidence="4">W13939</strain>
    </source>
</reference>
<proteinExistence type="predicted"/>
<sequence>MRHQNNPASNFPSPAPVGEYLANGNKNDPPLLPNDPTLGFKFNYMMMRVRDPSRSLHFYINLMGMRTVFTVNVGPFTIYYLGYPQTEEHRQDLPRFGEETVVNLGHTLGLLELYHIHGTEKEPQPCYETGNNPPHLGLGHLGFTVPDVSKALDHLKQNGVEVVKDLGVATRETIPLSEWEALRGVGLGELHPEYKKVFKQIAFLKDPDGYTVELVSQKMNALDP</sequence>
<evidence type="ECO:0000313" key="4">
    <source>
        <dbReference type="Proteomes" id="UP000509510"/>
    </source>
</evidence>
<feature type="region of interest" description="Disordered" evidence="1">
    <location>
        <begin position="1"/>
        <end position="32"/>
    </location>
</feature>
<accession>A0A7H8QJB9</accession>
<protein>
    <recommendedName>
        <fullName evidence="2">VOC domain-containing protein</fullName>
    </recommendedName>
</protein>
<dbReference type="PANTHER" id="PTHR10374:SF19">
    <property type="entry name" value="LYASE (GLO1), PUTATIVE (AFU_ORTHOLOGUE AFUA_2G13550)-RELATED"/>
    <property type="match status" value="1"/>
</dbReference>
<dbReference type="InterPro" id="IPR029068">
    <property type="entry name" value="Glyas_Bleomycin-R_OHBP_Dase"/>
</dbReference>
<dbReference type="OrthoDB" id="16820at2759"/>
<dbReference type="Gene3D" id="3.10.180.10">
    <property type="entry name" value="2,3-Dihydroxybiphenyl 1,2-Dioxygenase, domain 1"/>
    <property type="match status" value="1"/>
</dbReference>
<name>A0A7H8QJB9_TALRU</name>
<evidence type="ECO:0000313" key="3">
    <source>
        <dbReference type="EMBL" id="QKX53752.1"/>
    </source>
</evidence>
<dbReference type="InterPro" id="IPR004360">
    <property type="entry name" value="Glyas_Fos-R_dOase_dom"/>
</dbReference>
<dbReference type="CDD" id="cd07233">
    <property type="entry name" value="GlxI_Zn"/>
    <property type="match status" value="1"/>
</dbReference>
<gene>
    <name evidence="3" type="ORF">TRUGW13939_00832</name>
</gene>
<dbReference type="KEGG" id="trg:TRUGW13939_00832"/>
<feature type="domain" description="VOC" evidence="2">
    <location>
        <begin position="41"/>
        <end position="217"/>
    </location>
</feature>
<feature type="compositionally biased region" description="Low complexity" evidence="1">
    <location>
        <begin position="1"/>
        <end position="12"/>
    </location>
</feature>
<evidence type="ECO:0000256" key="1">
    <source>
        <dbReference type="SAM" id="MobiDB-lite"/>
    </source>
</evidence>
<dbReference type="InterPro" id="IPR037523">
    <property type="entry name" value="VOC_core"/>
</dbReference>
<keyword evidence="4" id="KW-1185">Reference proteome</keyword>